<dbReference type="EMBL" id="CAUYUJ010014520">
    <property type="protein sequence ID" value="CAK0842410.1"/>
    <property type="molecule type" value="Genomic_DNA"/>
</dbReference>
<feature type="region of interest" description="Disordered" evidence="1">
    <location>
        <begin position="455"/>
        <end position="474"/>
    </location>
</feature>
<keyword evidence="3" id="KW-1185">Reference proteome</keyword>
<dbReference type="Proteomes" id="UP001189429">
    <property type="component" value="Unassembled WGS sequence"/>
</dbReference>
<feature type="non-terminal residue" evidence="2">
    <location>
        <position position="1058"/>
    </location>
</feature>
<name>A0ABN9TAP0_9DINO</name>
<evidence type="ECO:0000313" key="2">
    <source>
        <dbReference type="EMBL" id="CAK0842410.1"/>
    </source>
</evidence>
<organism evidence="2 3">
    <name type="scientific">Prorocentrum cordatum</name>
    <dbReference type="NCBI Taxonomy" id="2364126"/>
    <lineage>
        <taxon>Eukaryota</taxon>
        <taxon>Sar</taxon>
        <taxon>Alveolata</taxon>
        <taxon>Dinophyceae</taxon>
        <taxon>Prorocentrales</taxon>
        <taxon>Prorocentraceae</taxon>
        <taxon>Prorocentrum</taxon>
    </lineage>
</organism>
<sequence length="1058" mass="118498">VDANNPGEQQFTNVHDTVEHRDLYTGMLEAKHYLWIGPPSSLPALWKELHSDACTFLPRNFSDARLAIQNQLKLNFNEATISYWHALLLEAVPNYCEYMCALEDIIMMELLQIFKLMAVFDHETNWKFDFVEGFSGRQRLSQAFRRQRLHGVALDNRYNDDLDFSKKKGFFAFLCAARCLVPGGEFWWGIECKTWVWVNRVTHGRSKENPLGKEDEAAVIAANNVSKHFVFVALILYWGRRLYTVEQPKSSLLNYVDIVQTLFGVHSVTTVNCDRGYFDDPDSAVKPLKLMGAAPFVSLMRATVPFADRTHRAKLTTEKRGKAADGSVIVKTHGVKELMSDSEHYCVAFAEASGQLLRPLPAGCGPRGSSAAMACSAGAPCRAAEKPVMHCMKCKKEANVTNSIPSGSKTADSRIHDACKQVAKGVSDRVKKDKKFKLWWDKASDNEKAEYFDRQRRRRQPGRGQIENCHNKEEGTEDRERFLWQPFEDFETLKLIRGWTSQEIKDEWSRLVNDPAAGAAKMHGEWCIPKFGGGITDLVKRDMTGTNSKRSAHAADADAASQLLAEAAEVQRLAMAEHQRVLEAEVGTVTNGGRHNTMDTEVATRMVPELAQPLQREMTSQLKRRVQIEEDAIRDLEGLGGATDDATEETQGCLKKPKKEASLDAQRVTLWNWMQSRKVALGSYKSNFGVSKDDATRELNDVVKKDLGSDELGTKAKGSEAMVSAYDRITTLIDDFIRTWLTDRGPLDAMTPEQLDQRKKEVTTEEAELRKTRCIQDFKGALGISVKCVKDYKKKLNKQGSADGPKGEVANDPQCAKSLSQVVEILGDQFHHGVSNAPTDIWKNKVALLNRATVKTMTDDMMKSEPFKKQFQWIEKRRKKDKSNALACPVAKGPMATNISKLKKEELPESFITCLPLAGAAKGTPGHNIPEKVSFLEKGSPDDLQRLRTSHGFACVMMRPGDVLAIPANYFELTHVPLGVGGDHGGDFYFLRWGASPETINDPNYTAVWDKIKSGVKNMLESYPSLAKDNPPYMHVAKMLEDNAWNGLHFFWAARAAS</sequence>
<gene>
    <name evidence="2" type="ORF">PCOR1329_LOCUS37273</name>
</gene>
<protein>
    <recommendedName>
        <fullName evidence="4">JmjC domain-containing protein</fullName>
    </recommendedName>
</protein>
<evidence type="ECO:0008006" key="4">
    <source>
        <dbReference type="Google" id="ProtNLM"/>
    </source>
</evidence>
<reference evidence="2" key="1">
    <citation type="submission" date="2023-10" db="EMBL/GenBank/DDBJ databases">
        <authorList>
            <person name="Chen Y."/>
            <person name="Shah S."/>
            <person name="Dougan E. K."/>
            <person name="Thang M."/>
            <person name="Chan C."/>
        </authorList>
    </citation>
    <scope>NUCLEOTIDE SEQUENCE [LARGE SCALE GENOMIC DNA]</scope>
</reference>
<accession>A0ABN9TAP0</accession>
<feature type="region of interest" description="Disordered" evidence="1">
    <location>
        <begin position="639"/>
        <end position="658"/>
    </location>
</feature>
<feature type="non-terminal residue" evidence="2">
    <location>
        <position position="1"/>
    </location>
</feature>
<proteinExistence type="predicted"/>
<evidence type="ECO:0000313" key="3">
    <source>
        <dbReference type="Proteomes" id="UP001189429"/>
    </source>
</evidence>
<evidence type="ECO:0000256" key="1">
    <source>
        <dbReference type="SAM" id="MobiDB-lite"/>
    </source>
</evidence>
<comment type="caution">
    <text evidence="2">The sequence shown here is derived from an EMBL/GenBank/DDBJ whole genome shotgun (WGS) entry which is preliminary data.</text>
</comment>